<keyword evidence="4 6" id="KW-0663">Pyridoxal phosphate</keyword>
<proteinExistence type="inferred from homology"/>
<dbReference type="Gene3D" id="1.20.1340.10">
    <property type="entry name" value="dopa decarboxylase, N-terminal domain"/>
    <property type="match status" value="1"/>
</dbReference>
<accession>A0ABS8T2B7</accession>
<dbReference type="PRINTS" id="PR00800">
    <property type="entry name" value="YHDCRBOXLASE"/>
</dbReference>
<keyword evidence="5 6" id="KW-0456">Lyase</keyword>
<dbReference type="InterPro" id="IPR021115">
    <property type="entry name" value="Pyridoxal-P_BS"/>
</dbReference>
<evidence type="ECO:0000256" key="6">
    <source>
        <dbReference type="RuleBase" id="RU000382"/>
    </source>
</evidence>
<evidence type="ECO:0000256" key="4">
    <source>
        <dbReference type="ARBA" id="ARBA00022898"/>
    </source>
</evidence>
<dbReference type="Gene3D" id="3.90.1150.10">
    <property type="entry name" value="Aspartate Aminotransferase, domain 1"/>
    <property type="match status" value="1"/>
</dbReference>
<dbReference type="Proteomes" id="UP000823775">
    <property type="component" value="Unassembled WGS sequence"/>
</dbReference>
<evidence type="ECO:0000256" key="5">
    <source>
        <dbReference type="ARBA" id="ARBA00023239"/>
    </source>
</evidence>
<dbReference type="InterPro" id="IPR010977">
    <property type="entry name" value="Aromatic_deC"/>
</dbReference>
<dbReference type="PANTHER" id="PTHR11999">
    <property type="entry name" value="GROUP II PYRIDOXAL-5-PHOSPHATE DECARBOXYLASE"/>
    <property type="match status" value="1"/>
</dbReference>
<name>A0ABS8T2B7_DATST</name>
<dbReference type="InterPro" id="IPR015421">
    <property type="entry name" value="PyrdxlP-dep_Trfase_major"/>
</dbReference>
<dbReference type="InterPro" id="IPR002129">
    <property type="entry name" value="PyrdxlP-dep_de-COase"/>
</dbReference>
<comment type="cofactor">
    <cofactor evidence="1 6">
        <name>pyridoxal 5'-phosphate</name>
        <dbReference type="ChEBI" id="CHEBI:597326"/>
    </cofactor>
</comment>
<protein>
    <submittedName>
        <fullName evidence="7">Tyrosine/DOPA decarboxylase 1</fullName>
    </submittedName>
</protein>
<dbReference type="CDD" id="cd06450">
    <property type="entry name" value="DOPA_deC_like"/>
    <property type="match status" value="1"/>
</dbReference>
<dbReference type="Pfam" id="PF00282">
    <property type="entry name" value="Pyridoxal_deC"/>
    <property type="match status" value="1"/>
</dbReference>
<dbReference type="SUPFAM" id="SSF53383">
    <property type="entry name" value="PLP-dependent transferases"/>
    <property type="match status" value="1"/>
</dbReference>
<comment type="similarity">
    <text evidence="2 6">Belongs to the group II decarboxylase family.</text>
</comment>
<evidence type="ECO:0000256" key="2">
    <source>
        <dbReference type="ARBA" id="ARBA00009533"/>
    </source>
</evidence>
<evidence type="ECO:0000256" key="1">
    <source>
        <dbReference type="ARBA" id="ARBA00001933"/>
    </source>
</evidence>
<dbReference type="Gene3D" id="3.40.640.10">
    <property type="entry name" value="Type I PLP-dependent aspartate aminotransferase-like (Major domain)"/>
    <property type="match status" value="1"/>
</dbReference>
<keyword evidence="3" id="KW-0210">Decarboxylase</keyword>
<evidence type="ECO:0000313" key="7">
    <source>
        <dbReference type="EMBL" id="MCD7465238.1"/>
    </source>
</evidence>
<dbReference type="PANTHER" id="PTHR11999:SF96">
    <property type="entry name" value="TYROSINE DECARBOXYLASE"/>
    <property type="match status" value="1"/>
</dbReference>
<dbReference type="InterPro" id="IPR015422">
    <property type="entry name" value="PyrdxlP-dep_Trfase_small"/>
</dbReference>
<evidence type="ECO:0000313" key="8">
    <source>
        <dbReference type="Proteomes" id="UP000823775"/>
    </source>
</evidence>
<keyword evidence="8" id="KW-1185">Reference proteome</keyword>
<comment type="caution">
    <text evidence="7">The sequence shown here is derived from an EMBL/GenBank/DDBJ whole genome shotgun (WGS) entry which is preliminary data.</text>
</comment>
<organism evidence="7 8">
    <name type="scientific">Datura stramonium</name>
    <name type="common">Jimsonweed</name>
    <name type="synonym">Common thornapple</name>
    <dbReference type="NCBI Taxonomy" id="4076"/>
    <lineage>
        <taxon>Eukaryota</taxon>
        <taxon>Viridiplantae</taxon>
        <taxon>Streptophyta</taxon>
        <taxon>Embryophyta</taxon>
        <taxon>Tracheophyta</taxon>
        <taxon>Spermatophyta</taxon>
        <taxon>Magnoliopsida</taxon>
        <taxon>eudicotyledons</taxon>
        <taxon>Gunneridae</taxon>
        <taxon>Pentapetalae</taxon>
        <taxon>asterids</taxon>
        <taxon>lamiids</taxon>
        <taxon>Solanales</taxon>
        <taxon>Solanaceae</taxon>
        <taxon>Solanoideae</taxon>
        <taxon>Datureae</taxon>
        <taxon>Datura</taxon>
    </lineage>
</organism>
<dbReference type="InterPro" id="IPR015424">
    <property type="entry name" value="PyrdxlP-dep_Trfase"/>
</dbReference>
<evidence type="ECO:0000256" key="3">
    <source>
        <dbReference type="ARBA" id="ARBA00022793"/>
    </source>
</evidence>
<reference evidence="7 8" key="1">
    <citation type="journal article" date="2021" name="BMC Genomics">
        <title>Datura genome reveals duplications of psychoactive alkaloid biosynthetic genes and high mutation rate following tissue culture.</title>
        <authorList>
            <person name="Rajewski A."/>
            <person name="Carter-House D."/>
            <person name="Stajich J."/>
            <person name="Litt A."/>
        </authorList>
    </citation>
    <scope>NUCLEOTIDE SEQUENCE [LARGE SCALE GENOMIC DNA]</scope>
    <source>
        <strain evidence="7">AR-01</strain>
    </source>
</reference>
<sequence length="517" mass="57579">MGSLNINPELDDQIFNTINPLDPEEFRRQGHKIVNFLADYYQNIEQYPVCSQVKPGYLQKIIPNSAPNNPELLEKILQDVKRDIIPGITHWQSPNFFAYFPSSGSTAGFLGEMLSVGFNVVGFNWISSPAATELESIVINWFGKMLNLPNCFLFSGDGDGCGGGGGVLQGTTCEAMLCTIVAARDQMLRKIGRENFGKLVVYASDQTHFSLNKAAHIAGIDSENFRVIPTTKADEYALCPKSLRLAILNDIKEGKVPLFLCATIGTTSTTSVDPLRPLCEIGKEFGIWIHVDAAYAGSACICPEFQLFLDGVENANSFSLNAHKWFFSTLDCCCLWVKDSIALTKALSTNPECLRNKASELNQVIDYKDWQISLSRRFRALKLWLVLRSYGVTNLRNLITSHVNMAKHFEGLIAMDTRFEIFVPRKFAMVCFRISPSIIISQVSTKFGHEEEVNKFNAKLVESINSSGKLYLTHGVVGGTYFIRFAIGASLTHYRHVDIAWKVIQDHANALLNQSSV</sequence>
<dbReference type="PROSITE" id="PS00392">
    <property type="entry name" value="DDC_GAD_HDC_YDC"/>
    <property type="match status" value="1"/>
</dbReference>
<dbReference type="EMBL" id="JACEIK010001031">
    <property type="protein sequence ID" value="MCD7465238.1"/>
    <property type="molecule type" value="Genomic_DNA"/>
</dbReference>
<gene>
    <name evidence="7" type="primary">TYDC1</name>
    <name evidence="7" type="ORF">HAX54_000901</name>
</gene>